<dbReference type="GO" id="GO:0002181">
    <property type="term" value="P:cytoplasmic translation"/>
    <property type="evidence" value="ECO:0007669"/>
    <property type="project" value="TreeGrafter"/>
</dbReference>
<dbReference type="GO" id="GO:0031090">
    <property type="term" value="C:organelle membrane"/>
    <property type="evidence" value="ECO:0007669"/>
    <property type="project" value="UniProtKB-ARBA"/>
</dbReference>
<keyword evidence="1" id="KW-0689">Ribosomal protein</keyword>
<evidence type="ECO:0000256" key="4">
    <source>
        <dbReference type="ARBA" id="ARBA00035351"/>
    </source>
</evidence>
<dbReference type="EMBL" id="JACAGC010000017">
    <property type="protein sequence ID" value="KAF6306573.1"/>
    <property type="molecule type" value="Genomic_DNA"/>
</dbReference>
<dbReference type="InterPro" id="IPR008991">
    <property type="entry name" value="Translation_prot_SH3-like_sf"/>
</dbReference>
<dbReference type="PANTHER" id="PTHR10715">
    <property type="entry name" value="60S RIBOSOMAL PROTEIN L6"/>
    <property type="match status" value="1"/>
</dbReference>
<dbReference type="GO" id="GO:0000027">
    <property type="term" value="P:ribosomal large subunit assembly"/>
    <property type="evidence" value="ECO:0007669"/>
    <property type="project" value="TreeGrafter"/>
</dbReference>
<dbReference type="Pfam" id="PF01159">
    <property type="entry name" value="Ribosomal_L6e"/>
    <property type="match status" value="1"/>
</dbReference>
<protein>
    <recommendedName>
        <fullName evidence="3">Large ribosomal subunit protein eL6</fullName>
    </recommendedName>
    <alternativeName>
        <fullName evidence="4">60S ribosomal protein L6</fullName>
    </alternativeName>
</protein>
<accession>A0A7J7U126</accession>
<feature type="region of interest" description="Disordered" evidence="6">
    <location>
        <begin position="1"/>
        <end position="40"/>
    </location>
</feature>
<feature type="compositionally biased region" description="Basic and acidic residues" evidence="6">
    <location>
        <begin position="1"/>
        <end position="25"/>
    </location>
</feature>
<gene>
    <name evidence="7" type="ORF">mRhiFer1_008672</name>
</gene>
<dbReference type="GO" id="GO:0022625">
    <property type="term" value="C:cytosolic large ribosomal subunit"/>
    <property type="evidence" value="ECO:0007669"/>
    <property type="project" value="TreeGrafter"/>
</dbReference>
<name>A0A7J7U126_RHIFE</name>
<dbReference type="PANTHER" id="PTHR10715:SF0">
    <property type="entry name" value="LARGE RIBOSOMAL SUBUNIT PROTEIN EL6"/>
    <property type="match status" value="1"/>
</dbReference>
<dbReference type="GO" id="GO:0003723">
    <property type="term" value="F:RNA binding"/>
    <property type="evidence" value="ECO:0007669"/>
    <property type="project" value="TreeGrafter"/>
</dbReference>
<comment type="subunit">
    <text evidence="5">Component of the large ribosomal subunit. May bind IPO9 with low affinity.</text>
</comment>
<dbReference type="InterPro" id="IPR000915">
    <property type="entry name" value="60S_ribosomal_eL6"/>
</dbReference>
<dbReference type="SUPFAM" id="SSF50104">
    <property type="entry name" value="Translation proteins SH3-like domain"/>
    <property type="match status" value="1"/>
</dbReference>
<organism evidence="7 8">
    <name type="scientific">Rhinolophus ferrumequinum</name>
    <name type="common">Greater horseshoe bat</name>
    <dbReference type="NCBI Taxonomy" id="59479"/>
    <lineage>
        <taxon>Eukaryota</taxon>
        <taxon>Metazoa</taxon>
        <taxon>Chordata</taxon>
        <taxon>Craniata</taxon>
        <taxon>Vertebrata</taxon>
        <taxon>Euteleostomi</taxon>
        <taxon>Mammalia</taxon>
        <taxon>Eutheria</taxon>
        <taxon>Laurasiatheria</taxon>
        <taxon>Chiroptera</taxon>
        <taxon>Yinpterochiroptera</taxon>
        <taxon>Rhinolophoidea</taxon>
        <taxon>Rhinolophidae</taxon>
        <taxon>Rhinolophinae</taxon>
        <taxon>Rhinolophus</taxon>
    </lineage>
</organism>
<evidence type="ECO:0000256" key="2">
    <source>
        <dbReference type="ARBA" id="ARBA00023274"/>
    </source>
</evidence>
<dbReference type="Proteomes" id="UP000585614">
    <property type="component" value="Unassembled WGS sequence"/>
</dbReference>
<reference evidence="7 8" key="1">
    <citation type="journal article" date="2020" name="Nature">
        <title>Six reference-quality genomes reveal evolution of bat adaptations.</title>
        <authorList>
            <person name="Jebb D."/>
            <person name="Huang Z."/>
            <person name="Pippel M."/>
            <person name="Hughes G.M."/>
            <person name="Lavrichenko K."/>
            <person name="Devanna P."/>
            <person name="Winkler S."/>
            <person name="Jermiin L.S."/>
            <person name="Skirmuntt E.C."/>
            <person name="Katzourakis A."/>
            <person name="Burkitt-Gray L."/>
            <person name="Ray D.A."/>
            <person name="Sullivan K.A.M."/>
            <person name="Roscito J.G."/>
            <person name="Kirilenko B.M."/>
            <person name="Davalos L.M."/>
            <person name="Corthals A.P."/>
            <person name="Power M.L."/>
            <person name="Jones G."/>
            <person name="Ransome R.D."/>
            <person name="Dechmann D.K.N."/>
            <person name="Locatelli A.G."/>
            <person name="Puechmaille S.J."/>
            <person name="Fedrigo O."/>
            <person name="Jarvis E.D."/>
            <person name="Hiller M."/>
            <person name="Vernes S.C."/>
            <person name="Myers E.W."/>
            <person name="Teeling E.C."/>
        </authorList>
    </citation>
    <scope>NUCLEOTIDE SEQUENCE [LARGE SCALE GENOMIC DNA]</scope>
    <source>
        <strain evidence="7">MRhiFer1</strain>
        <tissue evidence="7">Lung</tissue>
    </source>
</reference>
<evidence type="ECO:0000256" key="6">
    <source>
        <dbReference type="SAM" id="MobiDB-lite"/>
    </source>
</evidence>
<evidence type="ECO:0000256" key="3">
    <source>
        <dbReference type="ARBA" id="ARBA00035233"/>
    </source>
</evidence>
<dbReference type="AlphaFoldDB" id="A0A7J7U126"/>
<evidence type="ECO:0000313" key="7">
    <source>
        <dbReference type="EMBL" id="KAF6306573.1"/>
    </source>
</evidence>
<evidence type="ECO:0000256" key="5">
    <source>
        <dbReference type="ARBA" id="ARBA00046388"/>
    </source>
</evidence>
<evidence type="ECO:0000256" key="1">
    <source>
        <dbReference type="ARBA" id="ARBA00022980"/>
    </source>
</evidence>
<dbReference type="InterPro" id="IPR041997">
    <property type="entry name" value="Ribosomal_eL6_KOW"/>
</dbReference>
<dbReference type="GO" id="GO:0003735">
    <property type="term" value="F:structural constituent of ribosome"/>
    <property type="evidence" value="ECO:0007669"/>
    <property type="project" value="InterPro"/>
</dbReference>
<evidence type="ECO:0000313" key="8">
    <source>
        <dbReference type="Proteomes" id="UP000585614"/>
    </source>
</evidence>
<sequence length="211" mass="24316">MAGEKAEKLDAKEKKPEAKKADVGGKVKKGNLQAKMPKKGNPYCSQNPLLNYSKKHLSVYEKTWGQHHWWNHSDHPHWARQRQEGVFSEAAEQWLVTVTGPLSLHQVPLHRTHQKFVIITFTKIGISDVKIPKHLSDAYFKKKKLHKPRHQEGEIFKTEKKKYAITEQRKLCQKALDSQILPKVKATSQLQGYLRSVFSLTNGVYPHKLVL</sequence>
<keyword evidence="2" id="KW-0687">Ribonucleoprotein</keyword>
<proteinExistence type="predicted"/>
<comment type="caution">
    <text evidence="7">The sequence shown here is derived from an EMBL/GenBank/DDBJ whole genome shotgun (WGS) entry which is preliminary data.</text>
</comment>
<dbReference type="CDD" id="cd13156">
    <property type="entry name" value="KOW_RPL6"/>
    <property type="match status" value="1"/>
</dbReference>